<evidence type="ECO:0000256" key="1">
    <source>
        <dbReference type="SAM" id="MobiDB-lite"/>
    </source>
</evidence>
<proteinExistence type="predicted"/>
<organism evidence="2 3">
    <name type="scientific">Aspergillus sclerotioniger CBS 115572</name>
    <dbReference type="NCBI Taxonomy" id="1450535"/>
    <lineage>
        <taxon>Eukaryota</taxon>
        <taxon>Fungi</taxon>
        <taxon>Dikarya</taxon>
        <taxon>Ascomycota</taxon>
        <taxon>Pezizomycotina</taxon>
        <taxon>Eurotiomycetes</taxon>
        <taxon>Eurotiomycetidae</taxon>
        <taxon>Eurotiales</taxon>
        <taxon>Aspergillaceae</taxon>
        <taxon>Aspergillus</taxon>
        <taxon>Aspergillus subgen. Circumdati</taxon>
    </lineage>
</organism>
<sequence length="126" mass="14213">MRGRRIEAARVRRSKPKSTSQASCFFLHHQPSLSPSASPRGITSIVKHPTNTRVYTALPSCLRIERSDKVFAAGHTTILTWCSIGFSLIRNQYSSDILHGPSYNRRSLSFLVFSAYRPQVLSSYKI</sequence>
<dbReference type="EMBL" id="MSFK01000032">
    <property type="protein sequence ID" value="PWY73193.1"/>
    <property type="molecule type" value="Genomic_DNA"/>
</dbReference>
<dbReference type="AlphaFoldDB" id="A0A317VFM9"/>
<feature type="compositionally biased region" description="Basic and acidic residues" evidence="1">
    <location>
        <begin position="1"/>
        <end position="10"/>
    </location>
</feature>
<dbReference type="GeneID" id="37108528"/>
<keyword evidence="3" id="KW-1185">Reference proteome</keyword>
<evidence type="ECO:0000313" key="3">
    <source>
        <dbReference type="Proteomes" id="UP000246702"/>
    </source>
</evidence>
<comment type="caution">
    <text evidence="2">The sequence shown here is derived from an EMBL/GenBank/DDBJ whole genome shotgun (WGS) entry which is preliminary data.</text>
</comment>
<reference evidence="2 3" key="1">
    <citation type="submission" date="2016-12" db="EMBL/GenBank/DDBJ databases">
        <title>The genomes of Aspergillus section Nigri reveals drivers in fungal speciation.</title>
        <authorList>
            <consortium name="DOE Joint Genome Institute"/>
            <person name="Vesth T.C."/>
            <person name="Nybo J."/>
            <person name="Theobald S."/>
            <person name="Brandl J."/>
            <person name="Frisvad J.C."/>
            <person name="Nielsen K.F."/>
            <person name="Lyhne E.K."/>
            <person name="Kogle M.E."/>
            <person name="Kuo A."/>
            <person name="Riley R."/>
            <person name="Clum A."/>
            <person name="Nolan M."/>
            <person name="Lipzen A."/>
            <person name="Salamov A."/>
            <person name="Henrissat B."/>
            <person name="Wiebenga A."/>
            <person name="De Vries R.P."/>
            <person name="Grigoriev I.V."/>
            <person name="Mortensen U.H."/>
            <person name="Andersen M.R."/>
            <person name="Baker S.E."/>
        </authorList>
    </citation>
    <scope>NUCLEOTIDE SEQUENCE [LARGE SCALE GENOMIC DNA]</scope>
    <source>
        <strain evidence="2 3">CBS 115572</strain>
    </source>
</reference>
<dbReference type="RefSeq" id="XP_025463458.1">
    <property type="nucleotide sequence ID" value="XM_025606385.1"/>
</dbReference>
<gene>
    <name evidence="2" type="ORF">BO94DRAFT_243088</name>
</gene>
<name>A0A317VFM9_9EURO</name>
<feature type="region of interest" description="Disordered" evidence="1">
    <location>
        <begin position="1"/>
        <end position="20"/>
    </location>
</feature>
<protein>
    <submittedName>
        <fullName evidence="2">Uncharacterized protein</fullName>
    </submittedName>
</protein>
<accession>A0A317VFM9</accession>
<evidence type="ECO:0000313" key="2">
    <source>
        <dbReference type="EMBL" id="PWY73193.1"/>
    </source>
</evidence>
<dbReference type="Proteomes" id="UP000246702">
    <property type="component" value="Unassembled WGS sequence"/>
</dbReference>